<evidence type="ECO:0000313" key="4">
    <source>
        <dbReference type="Proteomes" id="UP001642483"/>
    </source>
</evidence>
<dbReference type="InterPro" id="IPR006571">
    <property type="entry name" value="TLDc_dom"/>
</dbReference>
<dbReference type="EMBL" id="CAWYQH010000099">
    <property type="protein sequence ID" value="CAK8685118.1"/>
    <property type="molecule type" value="Genomic_DNA"/>
</dbReference>
<keyword evidence="4" id="KW-1185">Reference proteome</keyword>
<sequence length="115" mass="12791">MKGMGGQHSYFGWWLSTEFGKGHSKGKKCTTYGSPQLSTSEDFKIDKLEAWAVGNKPQLEDESQENQSIIDKNPDAVAILRIAGKERHSEGLRESEVASSMPETTELHIAHDPME</sequence>
<gene>
    <name evidence="3" type="ORF">CVLEPA_LOCUS16269</name>
</gene>
<protein>
    <recommendedName>
        <fullName evidence="2">TLDc domain-containing protein</fullName>
    </recommendedName>
</protein>
<name>A0ABP0FZU6_CLALP</name>
<feature type="compositionally biased region" description="Basic and acidic residues" evidence="1">
    <location>
        <begin position="87"/>
        <end position="96"/>
    </location>
</feature>
<evidence type="ECO:0000259" key="2">
    <source>
        <dbReference type="Pfam" id="PF07534"/>
    </source>
</evidence>
<dbReference type="Proteomes" id="UP001642483">
    <property type="component" value="Unassembled WGS sequence"/>
</dbReference>
<organism evidence="3 4">
    <name type="scientific">Clavelina lepadiformis</name>
    <name type="common">Light-bulb sea squirt</name>
    <name type="synonym">Ascidia lepadiformis</name>
    <dbReference type="NCBI Taxonomy" id="159417"/>
    <lineage>
        <taxon>Eukaryota</taxon>
        <taxon>Metazoa</taxon>
        <taxon>Chordata</taxon>
        <taxon>Tunicata</taxon>
        <taxon>Ascidiacea</taxon>
        <taxon>Aplousobranchia</taxon>
        <taxon>Clavelinidae</taxon>
        <taxon>Clavelina</taxon>
    </lineage>
</organism>
<evidence type="ECO:0000313" key="3">
    <source>
        <dbReference type="EMBL" id="CAK8685118.1"/>
    </source>
</evidence>
<dbReference type="Pfam" id="PF07534">
    <property type="entry name" value="TLD"/>
    <property type="match status" value="1"/>
</dbReference>
<proteinExistence type="predicted"/>
<feature type="domain" description="TLDc" evidence="2">
    <location>
        <begin position="3"/>
        <end position="54"/>
    </location>
</feature>
<reference evidence="3 4" key="1">
    <citation type="submission" date="2024-02" db="EMBL/GenBank/DDBJ databases">
        <authorList>
            <person name="Daric V."/>
            <person name="Darras S."/>
        </authorList>
    </citation>
    <scope>NUCLEOTIDE SEQUENCE [LARGE SCALE GENOMIC DNA]</scope>
</reference>
<evidence type="ECO:0000256" key="1">
    <source>
        <dbReference type="SAM" id="MobiDB-lite"/>
    </source>
</evidence>
<feature type="compositionally biased region" description="Basic and acidic residues" evidence="1">
    <location>
        <begin position="105"/>
        <end position="115"/>
    </location>
</feature>
<feature type="region of interest" description="Disordered" evidence="1">
    <location>
        <begin position="87"/>
        <end position="115"/>
    </location>
</feature>
<comment type="caution">
    <text evidence="3">The sequence shown here is derived from an EMBL/GenBank/DDBJ whole genome shotgun (WGS) entry which is preliminary data.</text>
</comment>
<accession>A0ABP0FZU6</accession>